<gene>
    <name evidence="1" type="ORF">DBR06_SOUSAS1410027</name>
</gene>
<comment type="caution">
    <text evidence="1">The sequence shown here is derived from an EMBL/GenBank/DDBJ whole genome shotgun (WGS) entry which is preliminary data.</text>
</comment>
<organism evidence="1 2">
    <name type="scientific">Sousa chinensis</name>
    <name type="common">Indo-pacific humpbacked dolphin</name>
    <name type="synonym">Steno chinensis</name>
    <dbReference type="NCBI Taxonomy" id="103600"/>
    <lineage>
        <taxon>Eukaryota</taxon>
        <taxon>Metazoa</taxon>
        <taxon>Chordata</taxon>
        <taxon>Craniata</taxon>
        <taxon>Vertebrata</taxon>
        <taxon>Euteleostomi</taxon>
        <taxon>Mammalia</taxon>
        <taxon>Eutheria</taxon>
        <taxon>Laurasiatheria</taxon>
        <taxon>Artiodactyla</taxon>
        <taxon>Whippomorpha</taxon>
        <taxon>Cetacea</taxon>
        <taxon>Odontoceti</taxon>
        <taxon>Delphinidae</taxon>
        <taxon>Sousa</taxon>
    </lineage>
</organism>
<reference evidence="1 2" key="1">
    <citation type="journal article" date="2018" name="Genomics">
        <title>Molecular footprints of inshore aquatic adaptation in Indo-Pacific humpback dolphin (Sousa chinensis).</title>
        <authorList>
            <person name="Ming Y."/>
            <person name="Jian J."/>
            <person name="Yu F."/>
            <person name="Yu X."/>
            <person name="Wang J."/>
            <person name="Liu W."/>
        </authorList>
    </citation>
    <scope>NUCLEOTIDE SEQUENCE [LARGE SCALE GENOMIC DNA]</scope>
    <source>
        <strain evidence="1">MY-2018</strain>
        <tissue evidence="1">Skin</tissue>
    </source>
</reference>
<dbReference type="Proteomes" id="UP000295264">
    <property type="component" value="Unassembled WGS sequence"/>
</dbReference>
<evidence type="ECO:0000313" key="2">
    <source>
        <dbReference type="Proteomes" id="UP000295264"/>
    </source>
</evidence>
<protein>
    <submittedName>
        <fullName evidence="1">Uncharacterized protein</fullName>
    </submittedName>
</protein>
<name>A0A484GQJ6_SOUCH</name>
<accession>A0A484GQJ6</accession>
<evidence type="ECO:0000313" key="1">
    <source>
        <dbReference type="EMBL" id="TEA37808.1"/>
    </source>
</evidence>
<dbReference type="AlphaFoldDB" id="A0A484GQJ6"/>
<keyword evidence="2" id="KW-1185">Reference proteome</keyword>
<dbReference type="EMBL" id="QWLN02005128">
    <property type="protein sequence ID" value="TEA37808.1"/>
    <property type="molecule type" value="Genomic_DNA"/>
</dbReference>
<sequence>MPATLDEDLGTIHREELHLLHFPDSPEENLKRGWQGCHTEAQGGASRHILAGIGRCGSVNYKKAQKKKTAVTANAK</sequence>
<proteinExistence type="predicted"/>